<keyword evidence="1" id="KW-0812">Transmembrane</keyword>
<dbReference type="RefSeq" id="WP_051917803.1">
    <property type="nucleotide sequence ID" value="NZ_JDUO01000009.1"/>
</dbReference>
<dbReference type="GeneID" id="93094832"/>
<evidence type="ECO:0000313" key="3">
    <source>
        <dbReference type="Proteomes" id="UP000029082"/>
    </source>
</evidence>
<dbReference type="Proteomes" id="UP000029082">
    <property type="component" value="Unassembled WGS sequence"/>
</dbReference>
<dbReference type="eggNOG" id="ENOG5031Y80">
    <property type="taxonomic scope" value="Bacteria"/>
</dbReference>
<keyword evidence="3" id="KW-1185">Reference proteome</keyword>
<evidence type="ECO:0000256" key="1">
    <source>
        <dbReference type="SAM" id="Phobius"/>
    </source>
</evidence>
<gene>
    <name evidence="2" type="ORF">BMON_1431</name>
</gene>
<dbReference type="OrthoDB" id="3240197at2"/>
<reference evidence="2 3" key="1">
    <citation type="submission" date="2014-03" db="EMBL/GenBank/DDBJ databases">
        <title>Genomics of Bifidobacteria.</title>
        <authorList>
            <person name="Ventura M."/>
            <person name="Milani C."/>
            <person name="Lugli G.A."/>
        </authorList>
    </citation>
    <scope>NUCLEOTIDE SEQUENCE [LARGE SCALE GENOMIC DNA]</scope>
    <source>
        <strain evidence="2 3">DSM 21395</strain>
    </source>
</reference>
<dbReference type="InterPro" id="IPR025329">
    <property type="entry name" value="DUF4235"/>
</dbReference>
<dbReference type="AlphaFoldDB" id="A0A087C4G7"/>
<name>A0A087C4G7_9BIFI</name>
<comment type="caution">
    <text evidence="2">The sequence shown here is derived from an EMBL/GenBank/DDBJ whole genome shotgun (WGS) entry which is preliminary data.</text>
</comment>
<protein>
    <recommendedName>
        <fullName evidence="4">Membrane associated protein</fullName>
    </recommendedName>
</protein>
<dbReference type="Pfam" id="PF14019">
    <property type="entry name" value="DUF4235"/>
    <property type="match status" value="1"/>
</dbReference>
<dbReference type="EMBL" id="JGZE01000004">
    <property type="protein sequence ID" value="KFI78167.1"/>
    <property type="molecule type" value="Genomic_DNA"/>
</dbReference>
<organism evidence="2 3">
    <name type="scientific">Bifidobacterium mongoliense DSM 21395</name>
    <dbReference type="NCBI Taxonomy" id="1437603"/>
    <lineage>
        <taxon>Bacteria</taxon>
        <taxon>Bacillati</taxon>
        <taxon>Actinomycetota</taxon>
        <taxon>Actinomycetes</taxon>
        <taxon>Bifidobacteriales</taxon>
        <taxon>Bifidobacteriaceae</taxon>
        <taxon>Bifidobacterium</taxon>
    </lineage>
</organism>
<sequence length="140" mass="15369">MNKQTMDTQDDGFDAGGDWSASADALVHRLETFNDKVTAMQQERIDDPDTVGDKIIRMALPAIAGLVAGKIFETIWNAGVARHGGVNKETEEDSRRQGLMMSLLFAAVSSAFGAVISQLSDRGSQHLVSRLQHRREAKQR</sequence>
<dbReference type="STRING" id="1437603.GCA_000771525_01824"/>
<keyword evidence="1" id="KW-1133">Transmembrane helix</keyword>
<proteinExistence type="predicted"/>
<evidence type="ECO:0000313" key="2">
    <source>
        <dbReference type="EMBL" id="KFI78167.1"/>
    </source>
</evidence>
<evidence type="ECO:0008006" key="4">
    <source>
        <dbReference type="Google" id="ProtNLM"/>
    </source>
</evidence>
<keyword evidence="1" id="KW-0472">Membrane</keyword>
<accession>A0A087C4G7</accession>
<feature type="transmembrane region" description="Helical" evidence="1">
    <location>
        <begin position="98"/>
        <end position="119"/>
    </location>
</feature>